<dbReference type="Pfam" id="PF08000">
    <property type="entry name" value="bPH_1"/>
    <property type="match status" value="1"/>
</dbReference>
<evidence type="ECO:0000259" key="1">
    <source>
        <dbReference type="Pfam" id="PF08000"/>
    </source>
</evidence>
<dbReference type="EMBL" id="CP023247">
    <property type="protein sequence ID" value="ASZ50433.1"/>
    <property type="molecule type" value="Genomic_DNA"/>
</dbReference>
<feature type="domain" description="Bacterial Pleckstrin homology" evidence="1">
    <location>
        <begin position="23"/>
        <end position="139"/>
    </location>
</feature>
<dbReference type="AlphaFoldDB" id="A0A249W105"/>
<reference evidence="2" key="1">
    <citation type="submission" date="2017-09" db="EMBL/GenBank/DDBJ databases">
        <authorList>
            <person name="Ehlers B."/>
            <person name="Leendertz F.H."/>
        </authorList>
    </citation>
    <scope>NUCLEOTIDE SEQUENCE</scope>
    <source>
        <strain evidence="2">MAVP-26</strain>
    </source>
</reference>
<dbReference type="Gene3D" id="2.30.29.50">
    <property type="entry name" value="Bacterial Pleckstrin homology domain"/>
    <property type="match status" value="1"/>
</dbReference>
<dbReference type="PANTHER" id="PTHR35796">
    <property type="entry name" value="HYPOTHETICAL CYTOSOLIC PROTEIN"/>
    <property type="match status" value="1"/>
</dbReference>
<dbReference type="InterPro" id="IPR012544">
    <property type="entry name" value="PHb"/>
</dbReference>
<dbReference type="SUPFAM" id="SSF50729">
    <property type="entry name" value="PH domain-like"/>
    <property type="match status" value="1"/>
</dbReference>
<dbReference type="PANTHER" id="PTHR35796:SF3">
    <property type="entry name" value="BHLH DOMAIN-CONTAINING PROTEIN"/>
    <property type="match status" value="1"/>
</dbReference>
<dbReference type="CDD" id="cd13225">
    <property type="entry name" value="PH-like_bacteria"/>
    <property type="match status" value="1"/>
</dbReference>
<organism evidence="2">
    <name type="scientific">Vibrio parahaemolyticus</name>
    <dbReference type="NCBI Taxonomy" id="670"/>
    <lineage>
        <taxon>Bacteria</taxon>
        <taxon>Pseudomonadati</taxon>
        <taxon>Pseudomonadota</taxon>
        <taxon>Gammaproteobacteria</taxon>
        <taxon>Vibrionales</taxon>
        <taxon>Vibrionaceae</taxon>
        <taxon>Vibrio</taxon>
    </lineage>
</organism>
<accession>A0A249W105</accession>
<proteinExistence type="predicted"/>
<name>A0A249W105_VIBPH</name>
<dbReference type="InterPro" id="IPR037063">
    <property type="entry name" value="PHb_sf"/>
</dbReference>
<gene>
    <name evidence="2" type="ORF">YA91_07580</name>
</gene>
<protein>
    <submittedName>
        <fullName evidence="2">PH domain-containing protein</fullName>
    </submittedName>
</protein>
<evidence type="ECO:0000313" key="2">
    <source>
        <dbReference type="EMBL" id="ASZ50433.1"/>
    </source>
</evidence>
<sequence length="143" mass="16335">MLSDTLRNSFFSLFKGRLMIDFDNSSVFKLKPIDVSKVRDDFHKFLIDGETIFAAFKTVRDQVVFTNKRVIAANVQGITGSKVDYTSLPYSKINAFSIETSGTFDLDCEIEFFLSEVGRVRFEIKGSFDLVAFNRMISERVLD</sequence>